<comment type="caution">
    <text evidence="1">The sequence shown here is derived from an EMBL/GenBank/DDBJ whole genome shotgun (WGS) entry which is preliminary data.</text>
</comment>
<accession>A0A6A4ZB01</accession>
<dbReference type="EMBL" id="VJMI01018508">
    <property type="protein sequence ID" value="KAF0710480.1"/>
    <property type="molecule type" value="Genomic_DNA"/>
</dbReference>
<sequence>MKFLVALVHATAASQLLFDNPAPIIEEGRYSYPFDSANRLGLRFRAPSLGDYGNVPGFEVISTLTLDYFKFSVETPKNIPTNASIWLRPELCPSVNDLPNCNEPIAYSRIPIYGNVDKVNFEWTPKSPIILTPNTMYWFVLGSSSETKDIALGWFRGDNSFSPQNDHKMDVRFVQYEGDTVKAVQSNEAPSLQVYAKPTLVLQCHC</sequence>
<dbReference type="Proteomes" id="UP000469452">
    <property type="component" value="Unassembled WGS sequence"/>
</dbReference>
<gene>
    <name evidence="1" type="ORF">AaE_012503</name>
</gene>
<organism evidence="1 2">
    <name type="scientific">Aphanomyces astaci</name>
    <name type="common">Crayfish plague agent</name>
    <dbReference type="NCBI Taxonomy" id="112090"/>
    <lineage>
        <taxon>Eukaryota</taxon>
        <taxon>Sar</taxon>
        <taxon>Stramenopiles</taxon>
        <taxon>Oomycota</taxon>
        <taxon>Saprolegniomycetes</taxon>
        <taxon>Saprolegniales</taxon>
        <taxon>Verrucalvaceae</taxon>
        <taxon>Aphanomyces</taxon>
    </lineage>
</organism>
<reference evidence="1 2" key="1">
    <citation type="submission" date="2019-06" db="EMBL/GenBank/DDBJ databases">
        <title>Genomics analysis of Aphanomyces spp. identifies a new class of oomycete effector associated with host adaptation.</title>
        <authorList>
            <person name="Gaulin E."/>
        </authorList>
    </citation>
    <scope>NUCLEOTIDE SEQUENCE [LARGE SCALE GENOMIC DNA]</scope>
    <source>
        <strain evidence="1 2">E</strain>
    </source>
</reference>
<protein>
    <submittedName>
        <fullName evidence="1">Uncharacterized protein</fullName>
    </submittedName>
</protein>
<dbReference type="AlphaFoldDB" id="A0A6A4ZB01"/>
<evidence type="ECO:0000313" key="2">
    <source>
        <dbReference type="Proteomes" id="UP000469452"/>
    </source>
</evidence>
<dbReference type="VEuPathDB" id="FungiDB:H257_15594"/>
<proteinExistence type="predicted"/>
<evidence type="ECO:0000313" key="1">
    <source>
        <dbReference type="EMBL" id="KAF0710480.1"/>
    </source>
</evidence>
<name>A0A6A4ZB01_APHAT</name>